<gene>
    <name evidence="1" type="ORF">H7A79_2106</name>
</gene>
<proteinExistence type="predicted"/>
<organism evidence="1 2">
    <name type="scientific">Neisseria musculi</name>
    <dbReference type="NCBI Taxonomy" id="1815583"/>
    <lineage>
        <taxon>Bacteria</taxon>
        <taxon>Pseudomonadati</taxon>
        <taxon>Pseudomonadota</taxon>
        <taxon>Betaproteobacteria</taxon>
        <taxon>Neisseriales</taxon>
        <taxon>Neisseriaceae</taxon>
        <taxon>Neisseria</taxon>
    </lineage>
</organism>
<dbReference type="KEGG" id="nmus:H7A79_2106"/>
<protein>
    <submittedName>
        <fullName evidence="1">Membrane protein</fullName>
    </submittedName>
</protein>
<keyword evidence="2" id="KW-1185">Reference proteome</keyword>
<dbReference type="Proteomes" id="UP000516412">
    <property type="component" value="Chromosome"/>
</dbReference>
<dbReference type="AlphaFoldDB" id="A0A7H1M8F3"/>
<evidence type="ECO:0000313" key="1">
    <source>
        <dbReference type="EMBL" id="QNT57918.1"/>
    </source>
</evidence>
<accession>A0A7H1M8F3</accession>
<sequence>MNKLKTGMGLCLIFGWITVAGAEIPAQKPMGKK</sequence>
<evidence type="ECO:0000313" key="2">
    <source>
        <dbReference type="Proteomes" id="UP000516412"/>
    </source>
</evidence>
<reference evidence="1" key="1">
    <citation type="submission" date="2024-06" db="EMBL/GenBank/DDBJ databases">
        <title>Complete Genome Sequence of mouse commensal type strain Neisseria musculi.</title>
        <authorList>
            <person name="Thapa E."/>
            <person name="Aluvathingal J."/>
            <person name="Nadendla S."/>
            <person name="Mehta A."/>
            <person name="Tettelin H."/>
            <person name="Weyand N.J."/>
        </authorList>
    </citation>
    <scope>NUCLEOTIDE SEQUENCE</scope>
    <source>
        <strain evidence="1">NW831</strain>
    </source>
</reference>
<dbReference type="EMBL" id="CP060414">
    <property type="protein sequence ID" value="QNT57918.1"/>
    <property type="molecule type" value="Genomic_DNA"/>
</dbReference>
<name>A0A7H1M8F3_9NEIS</name>